<dbReference type="InterPro" id="IPR012296">
    <property type="entry name" value="Nuclease_put_TT1808"/>
</dbReference>
<keyword evidence="2" id="KW-0378">Hydrolase</keyword>
<evidence type="ECO:0000313" key="3">
    <source>
        <dbReference type="Proteomes" id="UP000520814"/>
    </source>
</evidence>
<dbReference type="Proteomes" id="UP000520814">
    <property type="component" value="Unassembled WGS sequence"/>
</dbReference>
<comment type="caution">
    <text evidence="2">The sequence shown here is derived from an EMBL/GenBank/DDBJ whole genome shotgun (WGS) entry which is preliminary data.</text>
</comment>
<gene>
    <name evidence="2" type="ORF">HNQ39_001270</name>
</gene>
<dbReference type="InterPro" id="IPR008538">
    <property type="entry name" value="Uma2"/>
</dbReference>
<keyword evidence="3" id="KW-1185">Reference proteome</keyword>
<feature type="domain" description="Putative restriction endonuclease" evidence="1">
    <location>
        <begin position="12"/>
        <end position="169"/>
    </location>
</feature>
<dbReference type="InterPro" id="IPR011335">
    <property type="entry name" value="Restrct_endonuc-II-like"/>
</dbReference>
<evidence type="ECO:0000259" key="1">
    <source>
        <dbReference type="Pfam" id="PF05685"/>
    </source>
</evidence>
<dbReference type="Gene3D" id="3.90.1570.10">
    <property type="entry name" value="tt1808, chain A"/>
    <property type="match status" value="1"/>
</dbReference>
<accession>A0A7W9SP03</accession>
<dbReference type="AlphaFoldDB" id="A0A7W9SP03"/>
<keyword evidence="2" id="KW-0255">Endonuclease</keyword>
<dbReference type="Pfam" id="PF05685">
    <property type="entry name" value="Uma2"/>
    <property type="match status" value="1"/>
</dbReference>
<proteinExistence type="predicted"/>
<name>A0A7W9SP03_ARMRO</name>
<dbReference type="CDD" id="cd06260">
    <property type="entry name" value="DUF820-like"/>
    <property type="match status" value="1"/>
</dbReference>
<dbReference type="PANTHER" id="PTHR36558">
    <property type="entry name" value="GLR1098 PROTEIN"/>
    <property type="match status" value="1"/>
</dbReference>
<dbReference type="RefSeq" id="WP_184193107.1">
    <property type="nucleotide sequence ID" value="NZ_JACHGW010000001.1"/>
</dbReference>
<dbReference type="GO" id="GO:0004519">
    <property type="term" value="F:endonuclease activity"/>
    <property type="evidence" value="ECO:0007669"/>
    <property type="project" value="UniProtKB-KW"/>
</dbReference>
<protein>
    <submittedName>
        <fullName evidence="2">Uma2 family endonuclease</fullName>
    </submittedName>
</protein>
<organism evidence="2 3">
    <name type="scientific">Armatimonas rosea</name>
    <dbReference type="NCBI Taxonomy" id="685828"/>
    <lineage>
        <taxon>Bacteria</taxon>
        <taxon>Bacillati</taxon>
        <taxon>Armatimonadota</taxon>
        <taxon>Armatimonadia</taxon>
        <taxon>Armatimonadales</taxon>
        <taxon>Armatimonadaceae</taxon>
        <taxon>Armatimonas</taxon>
    </lineage>
</organism>
<dbReference type="PANTHER" id="PTHR36558:SF1">
    <property type="entry name" value="RESTRICTION ENDONUCLEASE DOMAIN-CONTAINING PROTEIN-RELATED"/>
    <property type="match status" value="1"/>
</dbReference>
<dbReference type="SUPFAM" id="SSF52980">
    <property type="entry name" value="Restriction endonuclease-like"/>
    <property type="match status" value="1"/>
</dbReference>
<evidence type="ECO:0000313" key="2">
    <source>
        <dbReference type="EMBL" id="MBB6049508.1"/>
    </source>
</evidence>
<reference evidence="2 3" key="1">
    <citation type="submission" date="2020-08" db="EMBL/GenBank/DDBJ databases">
        <title>Genomic Encyclopedia of Type Strains, Phase IV (KMG-IV): sequencing the most valuable type-strain genomes for metagenomic binning, comparative biology and taxonomic classification.</title>
        <authorList>
            <person name="Goeker M."/>
        </authorList>
    </citation>
    <scope>NUCLEOTIDE SEQUENCE [LARGE SCALE GENOMIC DNA]</scope>
    <source>
        <strain evidence="2 3">DSM 23562</strain>
    </source>
</reference>
<dbReference type="EMBL" id="JACHGW010000001">
    <property type="protein sequence ID" value="MBB6049508.1"/>
    <property type="molecule type" value="Genomic_DNA"/>
</dbReference>
<keyword evidence="2" id="KW-0540">Nuclease</keyword>
<sequence>MAGQKVPLLQPDEYLAWEKTQKEKHEYISGEILAMAGASYPHNVLVAEAVRLLGNALAASACVTLSSDQRVRIREAGPFFYPDVSVACEPFLDDESCLRNPVVIIEVLSDSTDHYDRGEKWSHYRQLPSLRHYVLLSQKETLAEHYSRASGEQAIWQFVELRGPEALLDLVALDTQLPLGALYRRLE</sequence>